<dbReference type="GO" id="GO:0008757">
    <property type="term" value="F:S-adenosylmethionine-dependent methyltransferase activity"/>
    <property type="evidence" value="ECO:0007669"/>
    <property type="project" value="UniProtKB-ARBA"/>
</dbReference>
<feature type="compositionally biased region" description="Acidic residues" evidence="1">
    <location>
        <begin position="449"/>
        <end position="459"/>
    </location>
</feature>
<proteinExistence type="predicted"/>
<feature type="compositionally biased region" description="Acidic residues" evidence="1">
    <location>
        <begin position="409"/>
        <end position="421"/>
    </location>
</feature>
<keyword evidence="3" id="KW-1185">Reference proteome</keyword>
<evidence type="ECO:0000313" key="2">
    <source>
        <dbReference type="EMBL" id="KAF1980859.1"/>
    </source>
</evidence>
<organism evidence="2 3">
    <name type="scientific">Aulographum hederae CBS 113979</name>
    <dbReference type="NCBI Taxonomy" id="1176131"/>
    <lineage>
        <taxon>Eukaryota</taxon>
        <taxon>Fungi</taxon>
        <taxon>Dikarya</taxon>
        <taxon>Ascomycota</taxon>
        <taxon>Pezizomycotina</taxon>
        <taxon>Dothideomycetes</taxon>
        <taxon>Pleosporomycetidae</taxon>
        <taxon>Aulographales</taxon>
        <taxon>Aulographaceae</taxon>
    </lineage>
</organism>
<reference evidence="2" key="1">
    <citation type="journal article" date="2020" name="Stud. Mycol.">
        <title>101 Dothideomycetes genomes: a test case for predicting lifestyles and emergence of pathogens.</title>
        <authorList>
            <person name="Haridas S."/>
            <person name="Albert R."/>
            <person name="Binder M."/>
            <person name="Bloem J."/>
            <person name="Labutti K."/>
            <person name="Salamov A."/>
            <person name="Andreopoulos B."/>
            <person name="Baker S."/>
            <person name="Barry K."/>
            <person name="Bills G."/>
            <person name="Bluhm B."/>
            <person name="Cannon C."/>
            <person name="Castanera R."/>
            <person name="Culley D."/>
            <person name="Daum C."/>
            <person name="Ezra D."/>
            <person name="Gonzalez J."/>
            <person name="Henrissat B."/>
            <person name="Kuo A."/>
            <person name="Liang C."/>
            <person name="Lipzen A."/>
            <person name="Lutzoni F."/>
            <person name="Magnuson J."/>
            <person name="Mondo S."/>
            <person name="Nolan M."/>
            <person name="Ohm R."/>
            <person name="Pangilinan J."/>
            <person name="Park H.-J."/>
            <person name="Ramirez L."/>
            <person name="Alfaro M."/>
            <person name="Sun H."/>
            <person name="Tritt A."/>
            <person name="Yoshinaga Y."/>
            <person name="Zwiers L.-H."/>
            <person name="Turgeon B."/>
            <person name="Goodwin S."/>
            <person name="Spatafora J."/>
            <person name="Crous P."/>
            <person name="Grigoriev I."/>
        </authorList>
    </citation>
    <scope>NUCLEOTIDE SEQUENCE</scope>
    <source>
        <strain evidence="2">CBS 113979</strain>
    </source>
</reference>
<dbReference type="EMBL" id="ML977217">
    <property type="protein sequence ID" value="KAF1980859.1"/>
    <property type="molecule type" value="Genomic_DNA"/>
</dbReference>
<protein>
    <submittedName>
        <fullName evidence="2">Uncharacterized protein</fullName>
    </submittedName>
</protein>
<dbReference type="Gene3D" id="3.40.50.150">
    <property type="entry name" value="Vaccinia Virus protein VP39"/>
    <property type="match status" value="1"/>
</dbReference>
<accession>A0A6G1GJB9</accession>
<name>A0A6G1GJB9_9PEZI</name>
<evidence type="ECO:0000313" key="3">
    <source>
        <dbReference type="Proteomes" id="UP000800041"/>
    </source>
</evidence>
<dbReference type="InterPro" id="IPR019410">
    <property type="entry name" value="Methyltransf_16"/>
</dbReference>
<feature type="compositionally biased region" description="Basic and acidic residues" evidence="1">
    <location>
        <begin position="425"/>
        <end position="448"/>
    </location>
</feature>
<dbReference type="AlphaFoldDB" id="A0A6G1GJB9"/>
<dbReference type="PANTHER" id="PTHR14614">
    <property type="entry name" value="HEPATOCELLULAR CARCINOMA-ASSOCIATED ANTIGEN"/>
    <property type="match status" value="1"/>
</dbReference>
<evidence type="ECO:0000256" key="1">
    <source>
        <dbReference type="SAM" id="MobiDB-lite"/>
    </source>
</evidence>
<feature type="region of interest" description="Disordered" evidence="1">
    <location>
        <begin position="390"/>
        <end position="459"/>
    </location>
</feature>
<dbReference type="Pfam" id="PF10294">
    <property type="entry name" value="Methyltransf_16"/>
    <property type="match status" value="1"/>
</dbReference>
<dbReference type="OrthoDB" id="194386at2759"/>
<dbReference type="Proteomes" id="UP000800041">
    <property type="component" value="Unassembled WGS sequence"/>
</dbReference>
<dbReference type="SUPFAM" id="SSF53335">
    <property type="entry name" value="S-adenosyl-L-methionine-dependent methyltransferases"/>
    <property type="match status" value="1"/>
</dbReference>
<sequence>MVYVGPTMSSEEWTIFMRKSKQKLDPFTYQFPYGPVLKNPAVPRLETIANTLLMDSGALQRLVRRGPDRNWQIMFARVLQNEVGPIPARAYGRPDRLQLHLRMLQALEKIHKVSQLPLETVDKDRIPMTVTYYPPLDGEHEPIVIGEIEYPMEKWLPGTVTESPTSCAAMRLIHFFCSPEGKSVVGGKNIVELGAGLGLVSVSCAAYLGTNHVIATDGHPYAAYMLDQRLESNMEGYSYFPPRGRIEAHQLDWTDREGVLDLPSKFDNGKIDLIFGADLVNDPEQYVSLLLTLGRFAEANSETVIMLAVHVRYEFEYYNFEEAAEHCGFEVSEVEFEVGGEHTGGQTGYFHGEYMDIRVLRLVADEGWGRGRDQDVMEDMLKIAKGKGKSTSIMRARAPTMNRAPMDYAEGEAPSDSDEELLAIMERENEERRGRDQDQKKEMRRPAEGGEDEVMLDYP</sequence>
<gene>
    <name evidence="2" type="ORF">K402DRAFT_425890</name>
</gene>
<dbReference type="InterPro" id="IPR029063">
    <property type="entry name" value="SAM-dependent_MTases_sf"/>
</dbReference>